<dbReference type="InterPro" id="IPR036034">
    <property type="entry name" value="PDZ_sf"/>
</dbReference>
<dbReference type="OrthoDB" id="9900486at2759"/>
<dbReference type="AlphaFoldDB" id="A0A8C4VIH3"/>
<evidence type="ECO:0000313" key="4">
    <source>
        <dbReference type="Proteomes" id="UP000694562"/>
    </source>
</evidence>
<organism evidence="3 4">
    <name type="scientific">Falco tinnunculus</name>
    <name type="common">Common kestrel</name>
    <dbReference type="NCBI Taxonomy" id="100819"/>
    <lineage>
        <taxon>Eukaryota</taxon>
        <taxon>Metazoa</taxon>
        <taxon>Chordata</taxon>
        <taxon>Craniata</taxon>
        <taxon>Vertebrata</taxon>
        <taxon>Euteleostomi</taxon>
        <taxon>Archelosauria</taxon>
        <taxon>Archosauria</taxon>
        <taxon>Dinosauria</taxon>
        <taxon>Saurischia</taxon>
        <taxon>Theropoda</taxon>
        <taxon>Coelurosauria</taxon>
        <taxon>Aves</taxon>
        <taxon>Neognathae</taxon>
        <taxon>Neoaves</taxon>
        <taxon>Telluraves</taxon>
        <taxon>Australaves</taxon>
        <taxon>Falconiformes</taxon>
        <taxon>Falconidae</taxon>
        <taxon>Falco</taxon>
    </lineage>
</organism>
<dbReference type="SUPFAM" id="SSF50156">
    <property type="entry name" value="PDZ domain-like"/>
    <property type="match status" value="1"/>
</dbReference>
<proteinExistence type="predicted"/>
<dbReference type="Ensembl" id="ENSFTIT00000026103.1">
    <property type="protein sequence ID" value="ENSFTIP00000025047.1"/>
    <property type="gene ID" value="ENSFTIG00000015950.1"/>
</dbReference>
<keyword evidence="4" id="KW-1185">Reference proteome</keyword>
<reference evidence="3" key="1">
    <citation type="submission" date="2025-08" db="UniProtKB">
        <authorList>
            <consortium name="Ensembl"/>
        </authorList>
    </citation>
    <scope>IDENTIFICATION</scope>
</reference>
<dbReference type="Gene3D" id="2.30.42.10">
    <property type="match status" value="1"/>
</dbReference>
<evidence type="ECO:0000259" key="2">
    <source>
        <dbReference type="PROSITE" id="PS50106"/>
    </source>
</evidence>
<sequence>MLFIFMPSWTSSTFPRGLPRTHLFRGFGSVEKALPLDSMEHTESSPMAEDKPKRQLRALEDVSQHTRIATLKANIRMGEQGLGLIIIQNGPYLQIASLVEKSSAANDGKLKPGDVLTKIGHANVIGWTLQELGQLLQNVPIGTTLQIRVYRDFIEIPQHWQSAVELIPEVKLPVMTADTSEDAEDEDDTGSSSDDDDVDSETFQYKSSQSYCSEFTCKLPPTSKIWQIPDTSQTLRVGTGNVCDVVLHDDVEALCNPEFNTGGVRPPSYWAKENNETSSSSSCSYVSDTSYLEEFAFVSE</sequence>
<protein>
    <submittedName>
        <fullName evidence="3">PDZ domain containing 9</fullName>
    </submittedName>
</protein>
<dbReference type="InterPro" id="IPR001478">
    <property type="entry name" value="PDZ"/>
</dbReference>
<dbReference type="Pfam" id="PF00595">
    <property type="entry name" value="PDZ"/>
    <property type="match status" value="1"/>
</dbReference>
<name>A0A8C4VIH3_FALTI</name>
<dbReference type="Proteomes" id="UP000694562">
    <property type="component" value="Unplaced"/>
</dbReference>
<dbReference type="SMART" id="SM00228">
    <property type="entry name" value="PDZ"/>
    <property type="match status" value="1"/>
</dbReference>
<dbReference type="OMA" id="WAMENNE"/>
<dbReference type="PROSITE" id="PS50106">
    <property type="entry name" value="PDZ"/>
    <property type="match status" value="1"/>
</dbReference>
<feature type="compositionally biased region" description="Acidic residues" evidence="1">
    <location>
        <begin position="179"/>
        <end position="200"/>
    </location>
</feature>
<feature type="domain" description="PDZ" evidence="2">
    <location>
        <begin position="72"/>
        <end position="151"/>
    </location>
</feature>
<evidence type="ECO:0000313" key="3">
    <source>
        <dbReference type="Ensembl" id="ENSFTIP00000025047.1"/>
    </source>
</evidence>
<dbReference type="PANTHER" id="PTHR22698:SF1">
    <property type="entry name" value="PDZ DOMAIN-CONTAINING PROTEIN 9"/>
    <property type="match status" value="1"/>
</dbReference>
<reference evidence="3" key="2">
    <citation type="submission" date="2025-09" db="UniProtKB">
        <authorList>
            <consortium name="Ensembl"/>
        </authorList>
    </citation>
    <scope>IDENTIFICATION</scope>
</reference>
<evidence type="ECO:0000256" key="1">
    <source>
        <dbReference type="SAM" id="MobiDB-lite"/>
    </source>
</evidence>
<accession>A0A8C4VIH3</accession>
<dbReference type="PANTHER" id="PTHR22698">
    <property type="entry name" value="PDZ DOMAIN-CONTAINING PROTEIN 9"/>
    <property type="match status" value="1"/>
</dbReference>
<feature type="region of interest" description="Disordered" evidence="1">
    <location>
        <begin position="177"/>
        <end position="200"/>
    </location>
</feature>
<dbReference type="InterPro" id="IPR039179">
    <property type="entry name" value="PDZD9"/>
</dbReference>